<evidence type="ECO:0008006" key="4">
    <source>
        <dbReference type="Google" id="ProtNLM"/>
    </source>
</evidence>
<evidence type="ECO:0000313" key="2">
    <source>
        <dbReference type="EMBL" id="MCJ1977387.1"/>
    </source>
</evidence>
<accession>A0ABT0ALE4</accession>
<proteinExistence type="predicted"/>
<feature type="compositionally biased region" description="Basic and acidic residues" evidence="1">
    <location>
        <begin position="208"/>
        <end position="224"/>
    </location>
</feature>
<feature type="region of interest" description="Disordered" evidence="1">
    <location>
        <begin position="208"/>
        <end position="243"/>
    </location>
</feature>
<dbReference type="RefSeq" id="WP_243914253.1">
    <property type="nucleotide sequence ID" value="NZ_JAAECY010000014.1"/>
</dbReference>
<dbReference type="EMBL" id="JAAEDA010000006">
    <property type="protein sequence ID" value="MCJ1977387.1"/>
    <property type="molecule type" value="Genomic_DNA"/>
</dbReference>
<protein>
    <recommendedName>
        <fullName evidence="4">Pre-toxin TG domain-containing protein</fullName>
    </recommendedName>
</protein>
<evidence type="ECO:0000256" key="1">
    <source>
        <dbReference type="SAM" id="MobiDB-lite"/>
    </source>
</evidence>
<reference evidence="2 3" key="1">
    <citation type="journal article" date="2022" name="Microbiol. Res.">
        <title>Comparative genome analysis, predicted lifestyle and antimicrobial strategies of Lactococcus carnosus and Lactococcus paracarnosus isolated from meat.</title>
        <authorList>
            <person name="Werum V."/>
            <person name="Ehrmann M."/>
            <person name="Vogel R."/>
            <person name="Hilgarth M."/>
        </authorList>
    </citation>
    <scope>NUCLEOTIDE SEQUENCE [LARGE SCALE GENOMIC DNA]</scope>
    <source>
        <strain evidence="2 3">TMW21897</strain>
    </source>
</reference>
<feature type="region of interest" description="Disordered" evidence="1">
    <location>
        <begin position="153"/>
        <end position="176"/>
    </location>
</feature>
<dbReference type="Proteomes" id="UP001522462">
    <property type="component" value="Unassembled WGS sequence"/>
</dbReference>
<gene>
    <name evidence="2" type="ORF">GYN19_05410</name>
</gene>
<organism evidence="2 3">
    <name type="scientific">Pseudolactococcus paracarnosus</name>
    <dbReference type="NCBI Taxonomy" id="2749962"/>
    <lineage>
        <taxon>Bacteria</taxon>
        <taxon>Bacillati</taxon>
        <taxon>Bacillota</taxon>
        <taxon>Bacilli</taxon>
        <taxon>Lactobacillales</taxon>
        <taxon>Streptococcaceae</taxon>
        <taxon>Pseudolactococcus</taxon>
    </lineage>
</organism>
<comment type="caution">
    <text evidence="2">The sequence shown here is derived from an EMBL/GenBank/DDBJ whole genome shotgun (WGS) entry which is preliminary data.</text>
</comment>
<feature type="compositionally biased region" description="Basic and acidic residues" evidence="1">
    <location>
        <begin position="231"/>
        <end position="243"/>
    </location>
</feature>
<evidence type="ECO:0000313" key="3">
    <source>
        <dbReference type="Proteomes" id="UP001522462"/>
    </source>
</evidence>
<sequence length="243" mass="27132">MSTAQQQAIQTAQRQQRISNEYTKATGNKGKPKTKEGKNIFRNWWSGLQETITKFCTTSDKVKTQKSSVVALLPGIAWGLPQLKKTALPTGAKVVGKSLVKVAGKALWLITAIDLSNKVVNYFEHGDTNDLVVGGDITPKDIADRKVKELLDKTYPKEKNSKNKGPTTQRGKKGNYDDTLNDFDDLKLKDVKGIQVKDKAGKVGYLEDGRKVVARPQVDDKDPTLEIQENNSRDRTKIRYEKE</sequence>
<name>A0ABT0ALE4_9LACT</name>
<feature type="region of interest" description="Disordered" evidence="1">
    <location>
        <begin position="1"/>
        <end position="37"/>
    </location>
</feature>
<keyword evidence="3" id="KW-1185">Reference proteome</keyword>
<feature type="compositionally biased region" description="Low complexity" evidence="1">
    <location>
        <begin position="1"/>
        <end position="18"/>
    </location>
</feature>